<feature type="domain" description="RRM" evidence="2">
    <location>
        <begin position="158"/>
        <end position="224"/>
    </location>
</feature>
<dbReference type="InterPro" id="IPR038446">
    <property type="entry name" value="CEBP_ZZ_sf"/>
</dbReference>
<dbReference type="OrthoDB" id="10033548at2759"/>
<dbReference type="GO" id="GO:0003730">
    <property type="term" value="F:mRNA 3'-UTR binding"/>
    <property type="evidence" value="ECO:0007669"/>
    <property type="project" value="InterPro"/>
</dbReference>
<reference evidence="3" key="1">
    <citation type="submission" date="2020-06" db="EMBL/GenBank/DDBJ databases">
        <title>Draft genome of Bugula neritina, a colonial animal packing powerful symbionts and potential medicines.</title>
        <authorList>
            <person name="Rayko M."/>
        </authorList>
    </citation>
    <scope>NUCLEOTIDE SEQUENCE [LARGE SCALE GENOMIC DNA]</scope>
    <source>
        <strain evidence="3">Kwan_BN1</strain>
    </source>
</reference>
<dbReference type="PANTHER" id="PTHR12566:SF9">
    <property type="entry name" value="CYTOPLASMIC POLYADENYLATION ELEMENT-BINDING PROTEIN 1"/>
    <property type="match status" value="1"/>
</dbReference>
<dbReference type="GO" id="GO:2000766">
    <property type="term" value="P:negative regulation of cytoplasmic translation"/>
    <property type="evidence" value="ECO:0007669"/>
    <property type="project" value="TreeGrafter"/>
</dbReference>
<sequence length="442" mass="49529">MLSNNLFNVSKNNGESYEKLLSTFGTLCSDIEVGEVSGSAKSLVNQGGYCIGGDVAARLPAFTEYLSERKDYGAIGERRLQPLQSNQLKVDEFPESPTECEKEVKQKILDEMAQAHMTAATAANLRRYKLVNWSSGKSAATELSWTTDLSMTAALSLKVFLGGIPKYLSEVAMRSCLEVFGEVEVKLVAAATPRGYGYATFRKESSLRAFLSSCQCTERRLTYTLPYTVDIRQVTGVDRQVEKEAEKGVRIQVIPWMIANQQYLTCEKELRETELKYTVFVGNLHGTTTARTLYQAMASAFGGGVVYSAINVDYSKYPIGSGRVTFSNERSYRIAVSTGYLRLCNGHSDKVIQIEPFLDDRMCQTCLQDIGKYFCRSQTPGCFRYFCTACWFNRHSFAFLTDDHIPLTKTKKGFTARANLVKQLPHVKQAETTPRLYCNKLF</sequence>
<protein>
    <submittedName>
        <fullName evidence="3">CPEB1</fullName>
    </submittedName>
</protein>
<dbReference type="InterPro" id="IPR032296">
    <property type="entry name" value="CEBP_ZZ"/>
</dbReference>
<comment type="caution">
    <text evidence="3">The sequence shown here is derived from an EMBL/GenBank/DDBJ whole genome shotgun (WGS) entry which is preliminary data.</text>
</comment>
<accession>A0A7J7K7L8</accession>
<dbReference type="GO" id="GO:0045202">
    <property type="term" value="C:synapse"/>
    <property type="evidence" value="ECO:0007669"/>
    <property type="project" value="TreeGrafter"/>
</dbReference>
<evidence type="ECO:0000313" key="3">
    <source>
        <dbReference type="EMBL" id="KAF6033556.1"/>
    </source>
</evidence>
<dbReference type="Pfam" id="PF16366">
    <property type="entry name" value="CEBP_ZZ"/>
    <property type="match status" value="1"/>
</dbReference>
<dbReference type="SUPFAM" id="SSF54928">
    <property type="entry name" value="RNA-binding domain, RBD"/>
    <property type="match status" value="1"/>
</dbReference>
<dbReference type="InterPro" id="IPR012677">
    <property type="entry name" value="Nucleotide-bd_a/b_plait_sf"/>
</dbReference>
<proteinExistence type="predicted"/>
<dbReference type="AlphaFoldDB" id="A0A7J7K7L8"/>
<dbReference type="InterPro" id="IPR035979">
    <property type="entry name" value="RBD_domain_sf"/>
</dbReference>
<name>A0A7J7K7L8_BUGNE</name>
<dbReference type="PANTHER" id="PTHR12566">
    <property type="entry name" value="CYTOPLASMIC POLYADENYLATION ELEMENT BINDING PROTEIN CPEB"/>
    <property type="match status" value="1"/>
</dbReference>
<dbReference type="Gene3D" id="4.10.640.40">
    <property type="entry name" value="Cytoplasmic polyadenylation element-binding protein, ZZ domain"/>
    <property type="match status" value="1"/>
</dbReference>
<dbReference type="Gene3D" id="3.30.70.330">
    <property type="match status" value="2"/>
</dbReference>
<evidence type="ECO:0000259" key="2">
    <source>
        <dbReference type="SMART" id="SM00360"/>
    </source>
</evidence>
<dbReference type="GO" id="GO:0005737">
    <property type="term" value="C:cytoplasm"/>
    <property type="evidence" value="ECO:0007669"/>
    <property type="project" value="TreeGrafter"/>
</dbReference>
<dbReference type="SMART" id="SM00360">
    <property type="entry name" value="RRM"/>
    <property type="match status" value="2"/>
</dbReference>
<feature type="domain" description="RRM" evidence="2">
    <location>
        <begin position="278"/>
        <end position="352"/>
    </location>
</feature>
<dbReference type="GO" id="GO:0008135">
    <property type="term" value="F:translation factor activity, RNA binding"/>
    <property type="evidence" value="ECO:0007669"/>
    <property type="project" value="TreeGrafter"/>
</dbReference>
<dbReference type="InterPro" id="IPR034819">
    <property type="entry name" value="CPEB"/>
</dbReference>
<keyword evidence="1" id="KW-0694">RNA-binding</keyword>
<dbReference type="GO" id="GO:0043022">
    <property type="term" value="F:ribosome binding"/>
    <property type="evidence" value="ECO:0007669"/>
    <property type="project" value="TreeGrafter"/>
</dbReference>
<dbReference type="InterPro" id="IPR000504">
    <property type="entry name" value="RRM_dom"/>
</dbReference>
<keyword evidence="4" id="KW-1185">Reference proteome</keyword>
<dbReference type="Proteomes" id="UP000593567">
    <property type="component" value="Unassembled WGS sequence"/>
</dbReference>
<dbReference type="GO" id="GO:0005634">
    <property type="term" value="C:nucleus"/>
    <property type="evidence" value="ECO:0007669"/>
    <property type="project" value="TreeGrafter"/>
</dbReference>
<dbReference type="EMBL" id="VXIV02001300">
    <property type="protein sequence ID" value="KAF6033556.1"/>
    <property type="molecule type" value="Genomic_DNA"/>
</dbReference>
<organism evidence="3 4">
    <name type="scientific">Bugula neritina</name>
    <name type="common">Brown bryozoan</name>
    <name type="synonym">Sertularia neritina</name>
    <dbReference type="NCBI Taxonomy" id="10212"/>
    <lineage>
        <taxon>Eukaryota</taxon>
        <taxon>Metazoa</taxon>
        <taxon>Spiralia</taxon>
        <taxon>Lophotrochozoa</taxon>
        <taxon>Bryozoa</taxon>
        <taxon>Gymnolaemata</taxon>
        <taxon>Cheilostomatida</taxon>
        <taxon>Flustrina</taxon>
        <taxon>Buguloidea</taxon>
        <taxon>Bugulidae</taxon>
        <taxon>Bugula</taxon>
    </lineage>
</organism>
<dbReference type="GO" id="GO:0000900">
    <property type="term" value="F:mRNA regulatory element binding translation repressor activity"/>
    <property type="evidence" value="ECO:0007669"/>
    <property type="project" value="TreeGrafter"/>
</dbReference>
<evidence type="ECO:0000256" key="1">
    <source>
        <dbReference type="ARBA" id="ARBA00022884"/>
    </source>
</evidence>
<evidence type="ECO:0000313" key="4">
    <source>
        <dbReference type="Proteomes" id="UP000593567"/>
    </source>
</evidence>
<dbReference type="GO" id="GO:0043005">
    <property type="term" value="C:neuron projection"/>
    <property type="evidence" value="ECO:0007669"/>
    <property type="project" value="TreeGrafter"/>
</dbReference>
<gene>
    <name evidence="3" type="ORF">EB796_008138</name>
</gene>